<sequence>MKPALFTVAICWRGGVSDSDRDAAKPLSLNSLHPYLSVVVLECTGHDVVSQFAILETFVSTMPRRRAGRTVETVAAIRWGSDVPDADVPRDILIGDDFSELAGFVRRVESSPSWASEELGLRDIEHLLVLMLRQERLVAIYADDATTQRLQRWLSKAPRPQWRRLPATVLEAALLSGEVKGLWLQGTHRRRSSKPDSKNIVGLDLRDALDPAHDSSFALRAARADLKDSPERTAFKGKVGTTPANSAVWSSERTASFRQYVRAVSELLTLIRKVMAEGSTVVTSLPILARETLDTSAVRDAYAVTVFTPEGIASLAQADIARTAEADLIQHAIHDVVGDPSSPAFQLEVGIDGSIGGTLGVTPVEIDGRFRLDIGIRGAPSDISRVTPVRDALSSGDSVTVYYRSGHAFVNNTFYTAPITTARFSNWSFEDFGGYRIDREKPDVRGDQAIHDSIGLDGDTSLFAWVLNHYGDGWLICDDGSGEVADFLHIADDGVLTFIHVKATDNVSPLRRIAVVPYEVVVSQAVKNSVYADADLLAKRLQVPRIARPAAWTEGKRVPDRSEFLEVLAARDATDRTEVVVIQPHVSEQSYWRVRRSNSSSPSNELLRLYLLERLLTSARSNVVASCDEFTVVGSAV</sequence>
<proteinExistence type="predicted"/>
<accession>A0ABV8DP31</accession>
<keyword evidence="2" id="KW-1185">Reference proteome</keyword>
<evidence type="ECO:0000313" key="2">
    <source>
        <dbReference type="Proteomes" id="UP001595696"/>
    </source>
</evidence>
<name>A0ABV8DP31_9NOCA</name>
<evidence type="ECO:0000313" key="1">
    <source>
        <dbReference type="EMBL" id="MFC3961608.1"/>
    </source>
</evidence>
<dbReference type="RefSeq" id="WP_378611352.1">
    <property type="nucleotide sequence ID" value="NZ_JBHSAX010000005.1"/>
</dbReference>
<comment type="caution">
    <text evidence="1">The sequence shown here is derived from an EMBL/GenBank/DDBJ whole genome shotgun (WGS) entry which is preliminary data.</text>
</comment>
<organism evidence="1 2">
    <name type="scientific">Nocardia jiangsuensis</name>
    <dbReference type="NCBI Taxonomy" id="1691563"/>
    <lineage>
        <taxon>Bacteria</taxon>
        <taxon>Bacillati</taxon>
        <taxon>Actinomycetota</taxon>
        <taxon>Actinomycetes</taxon>
        <taxon>Mycobacteriales</taxon>
        <taxon>Nocardiaceae</taxon>
        <taxon>Nocardia</taxon>
    </lineage>
</organism>
<gene>
    <name evidence="1" type="ORF">ACFO0B_06365</name>
</gene>
<reference evidence="2" key="1">
    <citation type="journal article" date="2019" name="Int. J. Syst. Evol. Microbiol.">
        <title>The Global Catalogue of Microorganisms (GCM) 10K type strain sequencing project: providing services to taxonomists for standard genome sequencing and annotation.</title>
        <authorList>
            <consortium name="The Broad Institute Genomics Platform"/>
            <consortium name="The Broad Institute Genome Sequencing Center for Infectious Disease"/>
            <person name="Wu L."/>
            <person name="Ma J."/>
        </authorList>
    </citation>
    <scope>NUCLEOTIDE SEQUENCE [LARGE SCALE GENOMIC DNA]</scope>
    <source>
        <strain evidence="2">CGMCC 4.7330</strain>
    </source>
</reference>
<protein>
    <submittedName>
        <fullName evidence="1">Uncharacterized protein</fullName>
    </submittedName>
</protein>
<dbReference type="EMBL" id="JBHSAX010000005">
    <property type="protein sequence ID" value="MFC3961608.1"/>
    <property type="molecule type" value="Genomic_DNA"/>
</dbReference>
<dbReference type="Proteomes" id="UP001595696">
    <property type="component" value="Unassembled WGS sequence"/>
</dbReference>